<dbReference type="SMART" id="SM00757">
    <property type="entry name" value="CRA"/>
    <property type="match status" value="1"/>
</dbReference>
<dbReference type="InterPro" id="IPR013144">
    <property type="entry name" value="CRA_dom"/>
</dbReference>
<dbReference type="InterPro" id="IPR024964">
    <property type="entry name" value="CTLH/CRA"/>
</dbReference>
<feature type="compositionally biased region" description="Acidic residues" evidence="1">
    <location>
        <begin position="337"/>
        <end position="369"/>
    </location>
</feature>
<proteinExistence type="predicted"/>
<feature type="region of interest" description="Disordered" evidence="1">
    <location>
        <begin position="334"/>
        <end position="369"/>
    </location>
</feature>
<evidence type="ECO:0000256" key="1">
    <source>
        <dbReference type="SAM" id="MobiDB-lite"/>
    </source>
</evidence>
<dbReference type="GeneID" id="63684690"/>
<gene>
    <name evidence="3" type="ORF">DACRYDRAFT_113423</name>
</gene>
<evidence type="ECO:0000313" key="3">
    <source>
        <dbReference type="EMBL" id="EJU05249.1"/>
    </source>
</evidence>
<dbReference type="AlphaFoldDB" id="M5G936"/>
<protein>
    <recommendedName>
        <fullName evidence="2">CRA domain-containing protein</fullName>
    </recommendedName>
</protein>
<dbReference type="PANTHER" id="PTHR12864">
    <property type="entry name" value="RAN BINDING PROTEIN 9-RELATED"/>
    <property type="match status" value="1"/>
</dbReference>
<dbReference type="OrthoDB" id="8048523at2759"/>
<dbReference type="InterPro" id="IPR050618">
    <property type="entry name" value="Ubq-SigPath_Reg"/>
</dbReference>
<keyword evidence="4" id="KW-1185">Reference proteome</keyword>
<dbReference type="InterPro" id="IPR006594">
    <property type="entry name" value="LisH"/>
</dbReference>
<dbReference type="OMA" id="YLCHNCY"/>
<dbReference type="HOGENOM" id="CLU_055335_0_0_1"/>
<dbReference type="Proteomes" id="UP000030653">
    <property type="component" value="Unassembled WGS sequence"/>
</dbReference>
<dbReference type="Pfam" id="PF10607">
    <property type="entry name" value="CTLH"/>
    <property type="match status" value="1"/>
</dbReference>
<dbReference type="PROSITE" id="PS50896">
    <property type="entry name" value="LISH"/>
    <property type="match status" value="1"/>
</dbReference>
<accession>M5G936</accession>
<name>M5G936_DACPD</name>
<feature type="domain" description="CRA" evidence="2">
    <location>
        <begin position="182"/>
        <end position="284"/>
    </location>
</feature>
<dbReference type="EMBL" id="JH795856">
    <property type="protein sequence ID" value="EJU05249.1"/>
    <property type="molecule type" value="Genomic_DNA"/>
</dbReference>
<evidence type="ECO:0000313" key="4">
    <source>
        <dbReference type="Proteomes" id="UP000030653"/>
    </source>
</evidence>
<organism evidence="3 4">
    <name type="scientific">Dacryopinax primogenitus (strain DJM 731)</name>
    <name type="common">Brown rot fungus</name>
    <dbReference type="NCBI Taxonomy" id="1858805"/>
    <lineage>
        <taxon>Eukaryota</taxon>
        <taxon>Fungi</taxon>
        <taxon>Dikarya</taxon>
        <taxon>Basidiomycota</taxon>
        <taxon>Agaricomycotina</taxon>
        <taxon>Dacrymycetes</taxon>
        <taxon>Dacrymycetales</taxon>
        <taxon>Dacrymycetaceae</taxon>
        <taxon>Dacryopinax</taxon>
    </lineage>
</organism>
<reference evidence="3 4" key="1">
    <citation type="journal article" date="2012" name="Science">
        <title>The Paleozoic origin of enzymatic lignin decomposition reconstructed from 31 fungal genomes.</title>
        <authorList>
            <person name="Floudas D."/>
            <person name="Binder M."/>
            <person name="Riley R."/>
            <person name="Barry K."/>
            <person name="Blanchette R.A."/>
            <person name="Henrissat B."/>
            <person name="Martinez A.T."/>
            <person name="Otillar R."/>
            <person name="Spatafora J.W."/>
            <person name="Yadav J.S."/>
            <person name="Aerts A."/>
            <person name="Benoit I."/>
            <person name="Boyd A."/>
            <person name="Carlson A."/>
            <person name="Copeland A."/>
            <person name="Coutinho P.M."/>
            <person name="de Vries R.P."/>
            <person name="Ferreira P."/>
            <person name="Findley K."/>
            <person name="Foster B."/>
            <person name="Gaskell J."/>
            <person name="Glotzer D."/>
            <person name="Gorecki P."/>
            <person name="Heitman J."/>
            <person name="Hesse C."/>
            <person name="Hori C."/>
            <person name="Igarashi K."/>
            <person name="Jurgens J.A."/>
            <person name="Kallen N."/>
            <person name="Kersten P."/>
            <person name="Kohler A."/>
            <person name="Kuees U."/>
            <person name="Kumar T.K.A."/>
            <person name="Kuo A."/>
            <person name="LaButti K."/>
            <person name="Larrondo L.F."/>
            <person name="Lindquist E."/>
            <person name="Ling A."/>
            <person name="Lombard V."/>
            <person name="Lucas S."/>
            <person name="Lundell T."/>
            <person name="Martin R."/>
            <person name="McLaughlin D.J."/>
            <person name="Morgenstern I."/>
            <person name="Morin E."/>
            <person name="Murat C."/>
            <person name="Nagy L.G."/>
            <person name="Nolan M."/>
            <person name="Ohm R.A."/>
            <person name="Patyshakuliyeva A."/>
            <person name="Rokas A."/>
            <person name="Ruiz-Duenas F.J."/>
            <person name="Sabat G."/>
            <person name="Salamov A."/>
            <person name="Samejima M."/>
            <person name="Schmutz J."/>
            <person name="Slot J.C."/>
            <person name="St John F."/>
            <person name="Stenlid J."/>
            <person name="Sun H."/>
            <person name="Sun S."/>
            <person name="Syed K."/>
            <person name="Tsang A."/>
            <person name="Wiebenga A."/>
            <person name="Young D."/>
            <person name="Pisabarro A."/>
            <person name="Eastwood D.C."/>
            <person name="Martin F."/>
            <person name="Cullen D."/>
            <person name="Grigoriev I.V."/>
            <person name="Hibbett D.S."/>
        </authorList>
    </citation>
    <scope>NUCLEOTIDE SEQUENCE [LARGE SCALE GENOMIC DNA]</scope>
    <source>
        <strain evidence="3 4">DJM-731 SS1</strain>
    </source>
</reference>
<dbReference type="RefSeq" id="XP_040632143.1">
    <property type="nucleotide sequence ID" value="XM_040769628.1"/>
</dbReference>
<dbReference type="STRING" id="1858805.M5G936"/>
<sequence>MAPAAPATPSRVELRKFVLNYLCHYCFVDTAKAFSKCVPLQGWYEGEEGGIRPEDVVLTEDHAQQLKVRREIREDILSGKIPAARENITTHFPSVLSDDPPPPPPPTLPHIIPTPPPEIPQTRVIPSFPSSLSPQNISITLSIQQWIETLRTVPLPYPASPSPVSPGTSVTATPVLPSFEAQDQTALIVMGRQLYARARQLNPPHNEQFREELVGIASLIAYKEPEKAPEIVRHHLEWSRRKGVATQVNSAILSSLGYPPYVPLASLVRQLTFVYQMLHELGVHPPEGGQLGGIELLEASEDDQDWAAEAIPEFRLSAYLYKDKKGKGDVEAIYRTDDDEDMDADGEAEPAPEDGDKDGEEEGTMETEV</sequence>
<evidence type="ECO:0000259" key="2">
    <source>
        <dbReference type="SMART" id="SM00757"/>
    </source>
</evidence>